<reference evidence="2" key="1">
    <citation type="submission" date="2020-08" db="EMBL/GenBank/DDBJ databases">
        <title>Multicomponent nature underlies the extraordinary mechanical properties of spider dragline silk.</title>
        <authorList>
            <person name="Kono N."/>
            <person name="Nakamura H."/>
            <person name="Mori M."/>
            <person name="Yoshida Y."/>
            <person name="Ohtoshi R."/>
            <person name="Malay A.D."/>
            <person name="Moran D.A.P."/>
            <person name="Tomita M."/>
            <person name="Numata K."/>
            <person name="Arakawa K."/>
        </authorList>
    </citation>
    <scope>NUCLEOTIDE SEQUENCE</scope>
</reference>
<comment type="caution">
    <text evidence="2">The sequence shown here is derived from an EMBL/GenBank/DDBJ whole genome shotgun (WGS) entry which is preliminary data.</text>
</comment>
<dbReference type="InterPro" id="IPR052560">
    <property type="entry name" value="RdDP_mobile_element"/>
</dbReference>
<keyword evidence="3" id="KW-1185">Reference proteome</keyword>
<gene>
    <name evidence="2" type="primary">RTase</name>
    <name evidence="2" type="ORF">TNCV_2621371</name>
</gene>
<dbReference type="SUPFAM" id="SSF56219">
    <property type="entry name" value="DNase I-like"/>
    <property type="match status" value="1"/>
</dbReference>
<dbReference type="InterPro" id="IPR005135">
    <property type="entry name" value="Endo/exonuclease/phosphatase"/>
</dbReference>
<dbReference type="GO" id="GO:0003964">
    <property type="term" value="F:RNA-directed DNA polymerase activity"/>
    <property type="evidence" value="ECO:0007669"/>
    <property type="project" value="UniProtKB-KW"/>
</dbReference>
<protein>
    <submittedName>
        <fullName evidence="2">Probable RNA-directed DNA polymerase from transposon BS</fullName>
    </submittedName>
</protein>
<dbReference type="PANTHER" id="PTHR36688">
    <property type="entry name" value="ENDO/EXONUCLEASE/PHOSPHATASE DOMAIN-CONTAINING PROTEIN"/>
    <property type="match status" value="1"/>
</dbReference>
<keyword evidence="2" id="KW-0548">Nucleotidyltransferase</keyword>
<dbReference type="Proteomes" id="UP000887159">
    <property type="component" value="Unassembled WGS sequence"/>
</dbReference>
<evidence type="ECO:0000313" key="3">
    <source>
        <dbReference type="Proteomes" id="UP000887159"/>
    </source>
</evidence>
<dbReference type="InterPro" id="IPR036691">
    <property type="entry name" value="Endo/exonu/phosph_ase_sf"/>
</dbReference>
<name>A0A8X6WBW1_TRICX</name>
<feature type="domain" description="Endonuclease/exonuclease/phosphatase" evidence="1">
    <location>
        <begin position="56"/>
        <end position="168"/>
    </location>
</feature>
<keyword evidence="2" id="KW-0808">Transferase</keyword>
<organism evidence="2 3">
    <name type="scientific">Trichonephila clavipes</name>
    <name type="common">Golden silk orbweaver</name>
    <name type="synonym">Nephila clavipes</name>
    <dbReference type="NCBI Taxonomy" id="2585209"/>
    <lineage>
        <taxon>Eukaryota</taxon>
        <taxon>Metazoa</taxon>
        <taxon>Ecdysozoa</taxon>
        <taxon>Arthropoda</taxon>
        <taxon>Chelicerata</taxon>
        <taxon>Arachnida</taxon>
        <taxon>Araneae</taxon>
        <taxon>Araneomorphae</taxon>
        <taxon>Entelegynae</taxon>
        <taxon>Araneoidea</taxon>
        <taxon>Nephilidae</taxon>
        <taxon>Trichonephila</taxon>
    </lineage>
</organism>
<sequence length="487" mass="54391">MQVRGYNCVRRDVDGATSPTGGVCLFTSILYPSTVVTLHTSLQAVAVRIHIHSLVTVCCVYLPPNDVVPQVDLNQLVSQLPAPFILLGDFNGHSPLWGHDDTNSRGRQIEQLISDHCLCLLNNDEKTYFHAPTRTFHSLDLAICSPTLLPMLNFEVANDLHNSDHFPLLVSHVNGAGTRFRPPTYHFHRADWDQFTRLAIISGTMVQNWAVDEAVFNVTEAIRNAADAAIPKTSNSPRKLCKPWWNASCQQAKKGTKEGVGYFQEYVSSITSSTTSQQLWRKVKAANGLYRDFNIPILETSTALYSSPLDVANLIGKTFASVSSSDSYSPAFQATKNRLERTPINFRCRQPLPYNCDFDMFELKRALSSAHNTSPGPDGISYVLLRHLNEDSLVSLLYLFNRIWREQVYPTQWQEAIVIPILKPGKDPKNPLSYRPIALTSCLCVVKHLLGADRTSLLRVYQAIVLSRIDYGCVAYGSACNSTLQKT</sequence>
<dbReference type="Gene3D" id="3.60.10.10">
    <property type="entry name" value="Endonuclease/exonuclease/phosphatase"/>
    <property type="match status" value="1"/>
</dbReference>
<evidence type="ECO:0000259" key="1">
    <source>
        <dbReference type="Pfam" id="PF14529"/>
    </source>
</evidence>
<evidence type="ECO:0000313" key="2">
    <source>
        <dbReference type="EMBL" id="GFY32000.1"/>
    </source>
</evidence>
<dbReference type="Pfam" id="PF14529">
    <property type="entry name" value="Exo_endo_phos_2"/>
    <property type="match status" value="1"/>
</dbReference>
<dbReference type="AlphaFoldDB" id="A0A8X6WBW1"/>
<dbReference type="PANTHER" id="PTHR36688:SF2">
    <property type="entry name" value="ENDONUCLEASE_EXONUCLEASE_PHOSPHATASE DOMAIN-CONTAINING PROTEIN"/>
    <property type="match status" value="1"/>
</dbReference>
<dbReference type="EMBL" id="BMAU01021401">
    <property type="protein sequence ID" value="GFY32000.1"/>
    <property type="molecule type" value="Genomic_DNA"/>
</dbReference>
<keyword evidence="2" id="KW-0695">RNA-directed DNA polymerase</keyword>
<proteinExistence type="predicted"/>
<accession>A0A8X6WBW1</accession>